<comment type="caution">
    <text evidence="5">The sequence shown here is derived from an EMBL/GenBank/DDBJ whole genome shotgun (WGS) entry which is preliminary data.</text>
</comment>
<proteinExistence type="predicted"/>
<sequence length="239" mass="26740">MAKVGLPTRSSDQVESKLIKAILEEEYSAGSALPPERELASSLGVGRPIVREVFQRLERDGWLAVRKGQPAIVNDYWRHGNLNTLANIIRNSERMTNEMIAHLLELRVSLTPAYVRDAVAAHHPKVVAQLAHLEQLADGAEAFATFDWQLQKSLAGLSPNPIYLLILNSFDHIYVKLASVYFSVSAHREASRQYYNDLLHVALTGDSLAAERLVREVMKSSLEQWRNQRSLANETEGGT</sequence>
<dbReference type="InterPro" id="IPR028374">
    <property type="entry name" value="FadR_C"/>
</dbReference>
<dbReference type="InterPro" id="IPR000524">
    <property type="entry name" value="Tscrpt_reg_HTH_GntR"/>
</dbReference>
<dbReference type="Gene3D" id="1.20.120.530">
    <property type="entry name" value="GntR ligand-binding domain-like"/>
    <property type="match status" value="1"/>
</dbReference>
<evidence type="ECO:0000313" key="5">
    <source>
        <dbReference type="EMBL" id="MFC7439599.1"/>
    </source>
</evidence>
<organism evidence="5 6">
    <name type="scientific">Laceyella putida</name>
    <dbReference type="NCBI Taxonomy" id="110101"/>
    <lineage>
        <taxon>Bacteria</taxon>
        <taxon>Bacillati</taxon>
        <taxon>Bacillota</taxon>
        <taxon>Bacilli</taxon>
        <taxon>Bacillales</taxon>
        <taxon>Thermoactinomycetaceae</taxon>
        <taxon>Laceyella</taxon>
    </lineage>
</organism>
<keyword evidence="2" id="KW-0238">DNA-binding</keyword>
<dbReference type="SUPFAM" id="SSF46785">
    <property type="entry name" value="Winged helix' DNA-binding domain"/>
    <property type="match status" value="1"/>
</dbReference>
<dbReference type="InterPro" id="IPR008920">
    <property type="entry name" value="TF_FadR/GntR_C"/>
</dbReference>
<dbReference type="InterPro" id="IPR036388">
    <property type="entry name" value="WH-like_DNA-bd_sf"/>
</dbReference>
<evidence type="ECO:0000313" key="6">
    <source>
        <dbReference type="Proteomes" id="UP001596500"/>
    </source>
</evidence>
<accession>A0ABW2RF73</accession>
<dbReference type="CDD" id="cd07377">
    <property type="entry name" value="WHTH_GntR"/>
    <property type="match status" value="1"/>
</dbReference>
<dbReference type="SMART" id="SM00345">
    <property type="entry name" value="HTH_GNTR"/>
    <property type="match status" value="1"/>
</dbReference>
<keyword evidence="6" id="KW-1185">Reference proteome</keyword>
<evidence type="ECO:0000256" key="2">
    <source>
        <dbReference type="ARBA" id="ARBA00023125"/>
    </source>
</evidence>
<protein>
    <submittedName>
        <fullName evidence="5">GntR family transcriptional regulator</fullName>
    </submittedName>
</protein>
<evidence type="ECO:0000259" key="4">
    <source>
        <dbReference type="PROSITE" id="PS50949"/>
    </source>
</evidence>
<dbReference type="EMBL" id="JBHTBW010000002">
    <property type="protein sequence ID" value="MFC7439599.1"/>
    <property type="molecule type" value="Genomic_DNA"/>
</dbReference>
<keyword evidence="3" id="KW-0804">Transcription</keyword>
<dbReference type="InterPro" id="IPR036390">
    <property type="entry name" value="WH_DNA-bd_sf"/>
</dbReference>
<dbReference type="Pfam" id="PF00392">
    <property type="entry name" value="GntR"/>
    <property type="match status" value="1"/>
</dbReference>
<dbReference type="Proteomes" id="UP001596500">
    <property type="component" value="Unassembled WGS sequence"/>
</dbReference>
<dbReference type="Gene3D" id="1.10.10.10">
    <property type="entry name" value="Winged helix-like DNA-binding domain superfamily/Winged helix DNA-binding domain"/>
    <property type="match status" value="1"/>
</dbReference>
<keyword evidence="1" id="KW-0805">Transcription regulation</keyword>
<dbReference type="SUPFAM" id="SSF48008">
    <property type="entry name" value="GntR ligand-binding domain-like"/>
    <property type="match status" value="1"/>
</dbReference>
<dbReference type="PROSITE" id="PS50949">
    <property type="entry name" value="HTH_GNTR"/>
    <property type="match status" value="1"/>
</dbReference>
<dbReference type="RefSeq" id="WP_379862833.1">
    <property type="nucleotide sequence ID" value="NZ_JBHTBW010000002.1"/>
</dbReference>
<evidence type="ECO:0000256" key="3">
    <source>
        <dbReference type="ARBA" id="ARBA00023163"/>
    </source>
</evidence>
<name>A0ABW2RF73_9BACL</name>
<dbReference type="Pfam" id="PF07840">
    <property type="entry name" value="FadR_C"/>
    <property type="match status" value="1"/>
</dbReference>
<dbReference type="PANTHER" id="PTHR43537">
    <property type="entry name" value="TRANSCRIPTIONAL REGULATOR, GNTR FAMILY"/>
    <property type="match status" value="1"/>
</dbReference>
<gene>
    <name evidence="5" type="ORF">ACFQNG_00225</name>
</gene>
<feature type="domain" description="HTH gntR-type" evidence="4">
    <location>
        <begin position="8"/>
        <end position="76"/>
    </location>
</feature>
<evidence type="ECO:0000256" key="1">
    <source>
        <dbReference type="ARBA" id="ARBA00023015"/>
    </source>
</evidence>
<dbReference type="PANTHER" id="PTHR43537:SF52">
    <property type="entry name" value="FATTY ACID METABOLISM REGULATOR PROTEIN"/>
    <property type="match status" value="1"/>
</dbReference>
<dbReference type="PRINTS" id="PR00035">
    <property type="entry name" value="HTHGNTR"/>
</dbReference>
<reference evidence="6" key="1">
    <citation type="journal article" date="2019" name="Int. J. Syst. Evol. Microbiol.">
        <title>The Global Catalogue of Microorganisms (GCM) 10K type strain sequencing project: providing services to taxonomists for standard genome sequencing and annotation.</title>
        <authorList>
            <consortium name="The Broad Institute Genomics Platform"/>
            <consortium name="The Broad Institute Genome Sequencing Center for Infectious Disease"/>
            <person name="Wu L."/>
            <person name="Ma J."/>
        </authorList>
    </citation>
    <scope>NUCLEOTIDE SEQUENCE [LARGE SCALE GENOMIC DNA]</scope>
    <source>
        <strain evidence="6">CGMCC 1.12942</strain>
    </source>
</reference>